<dbReference type="RefSeq" id="XP_046115150.1">
    <property type="nucleotide sequence ID" value="XM_046261568.1"/>
</dbReference>
<dbReference type="Pfam" id="PF08699">
    <property type="entry name" value="ArgoL1"/>
    <property type="match status" value="1"/>
</dbReference>
<evidence type="ECO:0000256" key="1">
    <source>
        <dbReference type="RuleBase" id="RU361178"/>
    </source>
</evidence>
<dbReference type="OrthoDB" id="10252740at2759"/>
<evidence type="ECO:0000259" key="3">
    <source>
        <dbReference type="PROSITE" id="PS50821"/>
    </source>
</evidence>
<organism evidence="5 6">
    <name type="scientific">Emericellopsis atlantica</name>
    <dbReference type="NCBI Taxonomy" id="2614577"/>
    <lineage>
        <taxon>Eukaryota</taxon>
        <taxon>Fungi</taxon>
        <taxon>Dikarya</taxon>
        <taxon>Ascomycota</taxon>
        <taxon>Pezizomycotina</taxon>
        <taxon>Sordariomycetes</taxon>
        <taxon>Hypocreomycetidae</taxon>
        <taxon>Hypocreales</taxon>
        <taxon>Bionectriaceae</taxon>
        <taxon>Emericellopsis</taxon>
    </lineage>
</organism>
<gene>
    <name evidence="5" type="ORF">F5Z01DRAFT_627983</name>
</gene>
<dbReference type="SUPFAM" id="SSF101690">
    <property type="entry name" value="PAZ domain"/>
    <property type="match status" value="1"/>
</dbReference>
<dbReference type="InterPro" id="IPR012337">
    <property type="entry name" value="RNaseH-like_sf"/>
</dbReference>
<protein>
    <submittedName>
        <fullName evidence="5">Eukaryotic translation initiation factor 2c</fullName>
    </submittedName>
</protein>
<dbReference type="Proteomes" id="UP000887229">
    <property type="component" value="Unassembled WGS sequence"/>
</dbReference>
<dbReference type="InterPro" id="IPR003100">
    <property type="entry name" value="PAZ_dom"/>
</dbReference>
<keyword evidence="5" id="KW-0648">Protein biosynthesis</keyword>
<dbReference type="GO" id="GO:0003723">
    <property type="term" value="F:RNA binding"/>
    <property type="evidence" value="ECO:0007669"/>
    <property type="project" value="InterPro"/>
</dbReference>
<dbReference type="SUPFAM" id="SSF53098">
    <property type="entry name" value="Ribonuclease H-like"/>
    <property type="match status" value="1"/>
</dbReference>
<evidence type="ECO:0000256" key="2">
    <source>
        <dbReference type="SAM" id="MobiDB-lite"/>
    </source>
</evidence>
<evidence type="ECO:0000313" key="6">
    <source>
        <dbReference type="Proteomes" id="UP000887229"/>
    </source>
</evidence>
<reference evidence="5" key="1">
    <citation type="journal article" date="2021" name="IMA Fungus">
        <title>Genomic characterization of three marine fungi, including Emericellopsis atlantica sp. nov. with signatures of a generalist lifestyle and marine biomass degradation.</title>
        <authorList>
            <person name="Hagestad O.C."/>
            <person name="Hou L."/>
            <person name="Andersen J.H."/>
            <person name="Hansen E.H."/>
            <person name="Altermark B."/>
            <person name="Li C."/>
            <person name="Kuhnert E."/>
            <person name="Cox R.J."/>
            <person name="Crous P.W."/>
            <person name="Spatafora J.W."/>
            <person name="Lail K."/>
            <person name="Amirebrahimi M."/>
            <person name="Lipzen A."/>
            <person name="Pangilinan J."/>
            <person name="Andreopoulos W."/>
            <person name="Hayes R.D."/>
            <person name="Ng V."/>
            <person name="Grigoriev I.V."/>
            <person name="Jackson S.A."/>
            <person name="Sutton T.D.S."/>
            <person name="Dobson A.D.W."/>
            <person name="Rama T."/>
        </authorList>
    </citation>
    <scope>NUCLEOTIDE SEQUENCE</scope>
    <source>
        <strain evidence="5">TS7</strain>
    </source>
</reference>
<dbReference type="Pfam" id="PF02170">
    <property type="entry name" value="PAZ"/>
    <property type="match status" value="1"/>
</dbReference>
<dbReference type="SMART" id="SM00950">
    <property type="entry name" value="Piwi"/>
    <property type="match status" value="1"/>
</dbReference>
<dbReference type="Pfam" id="PF16486">
    <property type="entry name" value="ArgoN"/>
    <property type="match status" value="1"/>
</dbReference>
<dbReference type="PROSITE" id="PS50821">
    <property type="entry name" value="PAZ"/>
    <property type="match status" value="1"/>
</dbReference>
<dbReference type="InterPro" id="IPR045246">
    <property type="entry name" value="Piwi_ago-like"/>
</dbReference>
<dbReference type="GO" id="GO:0003743">
    <property type="term" value="F:translation initiation factor activity"/>
    <property type="evidence" value="ECO:0007669"/>
    <property type="project" value="UniProtKB-KW"/>
</dbReference>
<dbReference type="CDD" id="cd02846">
    <property type="entry name" value="PAZ_argonaute_like"/>
    <property type="match status" value="1"/>
</dbReference>
<dbReference type="InterPro" id="IPR036085">
    <property type="entry name" value="PAZ_dom_sf"/>
</dbReference>
<evidence type="ECO:0000313" key="5">
    <source>
        <dbReference type="EMBL" id="KAG9251226.1"/>
    </source>
</evidence>
<proteinExistence type="inferred from homology"/>
<keyword evidence="6" id="KW-1185">Reference proteome</keyword>
<sequence>MSERGRSPAPSGTGSRPGSPAPSAGNSPAGYPPALGSDPGRLQADKKTNTRIELGPEAYVSGNADKFTERGQKYNTEGVQDMVGSNQYRMKTFDFSKKIYQYDVIITPEDRKTPFKKIMAHRSVQQILAPYKPELWLFDGKKLAWAPGKVNGGEIRAKVDLDEDERPAGETPRSGAVFNVALRVTTEINLSLLQAYLEKKTSFNSKVIEALSFVDHLLRQGPSEKLLSIKKNFYNTARKSRPLVDGKLLEVHKGLYASIRLSHNLGQGGVGLALNCDVANTAFWVSGESLEQISCYFLAANDPKKYMGLNPATTLAQALKPIKTKEGIGMTDAMKQLRKLRKLKFKVRCRNRPASMDNKVYTIMDISFDKSGKLGPDGATAKTVTFDYQGKRTSIAEYYRLRYGYTMKYSNLPLVETAKDAKFPMELCYIEPMQRYNFKLSPKQTESMIKIAVTKPPQRKADIEVGVKELDLPNDRLMKYYGATFEQQFSQVQARILAPPSVDFKVGKQEPRFGGRWRLDQGNIKFWKANTVPLKNWGFIALNNCVPKQALDAFGRKFKQILEKHGVGVPAPPMILEIPGNARDTAKSIEWAHGEITKARGYTQLLCIIVGFKNDPSYERIKKNADCRFGFLSQCMVADHLKKEGGVDQYVSNVAMKINAKLGGATARTASPFGKGPTYFPPNRKTMIIGADISHPAPGGDTASIAAFTMNMDADANRYGAAVESNGYRTEMIKAPNIDKFMATLGGAWRQSHGNGVPDHIMYFRDGVAENQFAAVLDQEVAAIRNFFASRNVKPLPKFTVIVATKRHHIRFFPGPDQRNKGGDQNGNSKPGLLVEREVTHPSLWDFYLNSHKAIQGTARPVHYYVIKDEMNCPPNDLQRMIYHQCYSYARSTTPVSIHPAVYYAHLAADRARAHENVATSQGFRAYGKGHEVTRDRIAKGQTIGATGDSLKNAEAPPLLSLGGQVPEGATPDEKGIRTFMKTTMWYI</sequence>
<comment type="caution">
    <text evidence="5">The sequence shown here is derived from an EMBL/GenBank/DDBJ whole genome shotgun (WGS) entry which is preliminary data.</text>
</comment>
<dbReference type="Gene3D" id="2.170.260.10">
    <property type="entry name" value="paz domain"/>
    <property type="match status" value="1"/>
</dbReference>
<dbReference type="Gene3D" id="3.30.420.10">
    <property type="entry name" value="Ribonuclease H-like superfamily/Ribonuclease H"/>
    <property type="match status" value="1"/>
</dbReference>
<keyword evidence="5" id="KW-0396">Initiation factor</keyword>
<dbReference type="InterPro" id="IPR036397">
    <property type="entry name" value="RNaseH_sf"/>
</dbReference>
<dbReference type="InterPro" id="IPR032474">
    <property type="entry name" value="Argonaute_N"/>
</dbReference>
<dbReference type="PROSITE" id="PS50822">
    <property type="entry name" value="PIWI"/>
    <property type="match status" value="1"/>
</dbReference>
<dbReference type="SMART" id="SM00949">
    <property type="entry name" value="PAZ"/>
    <property type="match status" value="1"/>
</dbReference>
<accession>A0A9P7ZGC7</accession>
<dbReference type="EMBL" id="MU251270">
    <property type="protein sequence ID" value="KAG9251226.1"/>
    <property type="molecule type" value="Genomic_DNA"/>
</dbReference>
<feature type="compositionally biased region" description="Low complexity" evidence="2">
    <location>
        <begin position="7"/>
        <end position="34"/>
    </location>
</feature>
<dbReference type="CDD" id="cd04657">
    <property type="entry name" value="Piwi_ago-like"/>
    <property type="match status" value="1"/>
</dbReference>
<evidence type="ECO:0000259" key="4">
    <source>
        <dbReference type="PROSITE" id="PS50822"/>
    </source>
</evidence>
<dbReference type="Gene3D" id="3.40.50.2300">
    <property type="match status" value="1"/>
</dbReference>
<dbReference type="Pfam" id="PF02171">
    <property type="entry name" value="Piwi"/>
    <property type="match status" value="1"/>
</dbReference>
<dbReference type="AlphaFoldDB" id="A0A9P7ZGC7"/>
<comment type="similarity">
    <text evidence="1">Belongs to the argonaute family.</text>
</comment>
<name>A0A9P7ZGC7_9HYPO</name>
<dbReference type="InterPro" id="IPR014811">
    <property type="entry name" value="ArgoL1"/>
</dbReference>
<dbReference type="InterPro" id="IPR003165">
    <property type="entry name" value="Piwi"/>
</dbReference>
<feature type="domain" description="PAZ" evidence="3">
    <location>
        <begin position="329"/>
        <end position="432"/>
    </location>
</feature>
<dbReference type="GeneID" id="70292471"/>
<dbReference type="PANTHER" id="PTHR22891">
    <property type="entry name" value="EUKARYOTIC TRANSLATION INITIATION FACTOR 2C"/>
    <property type="match status" value="1"/>
</dbReference>
<feature type="region of interest" description="Disordered" evidence="2">
    <location>
        <begin position="1"/>
        <end position="44"/>
    </location>
</feature>
<feature type="domain" description="Piwi" evidence="4">
    <location>
        <begin position="605"/>
        <end position="917"/>
    </location>
</feature>
<dbReference type="SMART" id="SM01163">
    <property type="entry name" value="DUF1785"/>
    <property type="match status" value="1"/>
</dbReference>